<accession>A0A9X7UWC8</accession>
<evidence type="ECO:0000256" key="1">
    <source>
        <dbReference type="ARBA" id="ARBA00004418"/>
    </source>
</evidence>
<dbReference type="GO" id="GO:0044874">
    <property type="term" value="P:lipoprotein localization to outer membrane"/>
    <property type="evidence" value="ECO:0007669"/>
    <property type="project" value="UniProtKB-UniRule"/>
</dbReference>
<evidence type="ECO:0000256" key="6">
    <source>
        <dbReference type="ARBA" id="ARBA00022729"/>
    </source>
</evidence>
<comment type="subcellular location">
    <subcellularLocation>
        <location evidence="1 10">Periplasm</location>
    </subcellularLocation>
</comment>
<keyword evidence="11" id="KW-0449">Lipoprotein</keyword>
<dbReference type="Pfam" id="PF03548">
    <property type="entry name" value="LolA"/>
    <property type="match status" value="1"/>
</dbReference>
<keyword evidence="7 10" id="KW-0574">Periplasm</keyword>
<dbReference type="GO" id="GO:0042953">
    <property type="term" value="P:lipoprotein transport"/>
    <property type="evidence" value="ECO:0007669"/>
    <property type="project" value="InterPro"/>
</dbReference>
<keyword evidence="12" id="KW-1185">Reference proteome</keyword>
<reference evidence="11 12" key="1">
    <citation type="submission" date="2019-11" db="EMBL/GenBank/DDBJ databases">
        <title>Venatorbacter sp. nov. a predator of Campylobacter and other Gram-negative bacteria.</title>
        <authorList>
            <person name="Saeedi A."/>
            <person name="Cummings N.J."/>
            <person name="Connerton I.F."/>
            <person name="Connerton P.L."/>
        </authorList>
    </citation>
    <scope>NUCLEOTIDE SEQUENCE [LARGE SCALE GENOMIC DNA]</scope>
    <source>
        <strain evidence="11">XL5</strain>
    </source>
</reference>
<dbReference type="InterPro" id="IPR029046">
    <property type="entry name" value="LolA/LolB/LppX"/>
</dbReference>
<evidence type="ECO:0000256" key="3">
    <source>
        <dbReference type="ARBA" id="ARBA00011245"/>
    </source>
</evidence>
<evidence type="ECO:0000256" key="8">
    <source>
        <dbReference type="ARBA" id="ARBA00022927"/>
    </source>
</evidence>
<dbReference type="RefSeq" id="WP_228346679.1">
    <property type="nucleotide sequence ID" value="NZ_CP046056.1"/>
</dbReference>
<sequence length="213" mass="24083" precursor="true">MKIRSLMVRFALLTGLLSLALSAQADALANFLARLQQLQSLEADFTQVTRDNAGRTLQQLNGTLTVAKPGKMRWQTAAPYEQLVVSDGELVWIYDMDLEQVTIRNMDLRVQETPALLLSGDSAQVGQNFTVAESLQGDFSRYQLTPKDRSQLFEKLEFQYQQQQLESMRIYDAAGQITEIVFARIKTNKPTDHQAFIFDVPEGVDVIDGRHEL</sequence>
<dbReference type="EMBL" id="CP046056">
    <property type="protein sequence ID" value="QQD24123.1"/>
    <property type="molecule type" value="Genomic_DNA"/>
</dbReference>
<dbReference type="GO" id="GO:0030288">
    <property type="term" value="C:outer membrane-bounded periplasmic space"/>
    <property type="evidence" value="ECO:0007669"/>
    <property type="project" value="TreeGrafter"/>
</dbReference>
<gene>
    <name evidence="10 11" type="primary">lolA</name>
    <name evidence="11" type="ORF">GJQ55_06370</name>
</gene>
<dbReference type="NCBIfam" id="TIGR00547">
    <property type="entry name" value="lolA"/>
    <property type="match status" value="1"/>
</dbReference>
<dbReference type="KEGG" id="vcw:GJQ55_06370"/>
<comment type="subunit">
    <text evidence="3 10">Monomer.</text>
</comment>
<keyword evidence="6 10" id="KW-0732">Signal</keyword>
<dbReference type="PANTHER" id="PTHR35869:SF1">
    <property type="entry name" value="OUTER-MEMBRANE LIPOPROTEIN CARRIER PROTEIN"/>
    <property type="match status" value="1"/>
</dbReference>
<evidence type="ECO:0000256" key="10">
    <source>
        <dbReference type="HAMAP-Rule" id="MF_00240"/>
    </source>
</evidence>
<protein>
    <recommendedName>
        <fullName evidence="4 10">Outer-membrane lipoprotein carrier protein</fullName>
    </recommendedName>
</protein>
<feature type="chain" id="PRO_5041028707" description="Outer-membrane lipoprotein carrier protein" evidence="10">
    <location>
        <begin position="26"/>
        <end position="213"/>
    </location>
</feature>
<evidence type="ECO:0000256" key="4">
    <source>
        <dbReference type="ARBA" id="ARBA00014035"/>
    </source>
</evidence>
<dbReference type="InterPro" id="IPR004564">
    <property type="entry name" value="OM_lipoprot_carrier_LolA-like"/>
</dbReference>
<proteinExistence type="inferred from homology"/>
<organism evidence="11 12">
    <name type="scientific">Venatoribacter cucullus</name>
    <dbReference type="NCBI Taxonomy" id="2661630"/>
    <lineage>
        <taxon>Bacteria</taxon>
        <taxon>Pseudomonadati</taxon>
        <taxon>Pseudomonadota</taxon>
        <taxon>Gammaproteobacteria</taxon>
        <taxon>Oceanospirillales</taxon>
        <taxon>Oceanospirillaceae</taxon>
        <taxon>Venatoribacter</taxon>
    </lineage>
</organism>
<feature type="signal peptide" evidence="10">
    <location>
        <begin position="1"/>
        <end position="25"/>
    </location>
</feature>
<dbReference type="AlphaFoldDB" id="A0A9X7UWC8"/>
<dbReference type="PANTHER" id="PTHR35869">
    <property type="entry name" value="OUTER-MEMBRANE LIPOPROTEIN CARRIER PROTEIN"/>
    <property type="match status" value="1"/>
</dbReference>
<dbReference type="CDD" id="cd16325">
    <property type="entry name" value="LolA"/>
    <property type="match status" value="1"/>
</dbReference>
<evidence type="ECO:0000256" key="9">
    <source>
        <dbReference type="ARBA" id="ARBA00023186"/>
    </source>
</evidence>
<evidence type="ECO:0000256" key="2">
    <source>
        <dbReference type="ARBA" id="ARBA00007615"/>
    </source>
</evidence>
<dbReference type="InterPro" id="IPR018323">
    <property type="entry name" value="OM_lipoprot_carrier_LolA_Pbac"/>
</dbReference>
<name>A0A9X7UWC8_9GAMM</name>
<evidence type="ECO:0000313" key="11">
    <source>
        <dbReference type="EMBL" id="QQD24123.1"/>
    </source>
</evidence>
<evidence type="ECO:0000313" key="12">
    <source>
        <dbReference type="Proteomes" id="UP000596074"/>
    </source>
</evidence>
<keyword evidence="5 10" id="KW-0813">Transport</keyword>
<evidence type="ECO:0000256" key="7">
    <source>
        <dbReference type="ARBA" id="ARBA00022764"/>
    </source>
</evidence>
<dbReference type="SUPFAM" id="SSF89392">
    <property type="entry name" value="Prokaryotic lipoproteins and lipoprotein localization factors"/>
    <property type="match status" value="1"/>
</dbReference>
<dbReference type="HAMAP" id="MF_00240">
    <property type="entry name" value="LolA"/>
    <property type="match status" value="1"/>
</dbReference>
<dbReference type="Proteomes" id="UP000596074">
    <property type="component" value="Chromosome"/>
</dbReference>
<comment type="similarity">
    <text evidence="2 10">Belongs to the LolA family.</text>
</comment>
<evidence type="ECO:0000256" key="5">
    <source>
        <dbReference type="ARBA" id="ARBA00022448"/>
    </source>
</evidence>
<dbReference type="Gene3D" id="2.50.20.10">
    <property type="entry name" value="Lipoprotein localisation LolA/LolB/LppX"/>
    <property type="match status" value="1"/>
</dbReference>
<keyword evidence="9 10" id="KW-0143">Chaperone</keyword>
<keyword evidence="8 10" id="KW-0653">Protein transport</keyword>
<comment type="function">
    <text evidence="10">Participates in the translocation of lipoproteins from the inner membrane to the outer membrane. Only forms a complex with a lipoprotein if the residue after the N-terminal Cys is not an aspartate (The Asp acts as a targeting signal to indicate that the lipoprotein should stay in the inner membrane).</text>
</comment>